<sequence>MILLRTSLFSSLSAQELEVSGVQFQKCHSAPGSEVVLSDGKRTAHAVLPYLLLHDKKAFLYLHHEFDRIVLVVDDY</sequence>
<protein>
    <submittedName>
        <fullName evidence="1">Uncharacterized protein</fullName>
    </submittedName>
</protein>
<organism evidence="1">
    <name type="scientific">Arundo donax</name>
    <name type="common">Giant reed</name>
    <name type="synonym">Donax arundinaceus</name>
    <dbReference type="NCBI Taxonomy" id="35708"/>
    <lineage>
        <taxon>Eukaryota</taxon>
        <taxon>Viridiplantae</taxon>
        <taxon>Streptophyta</taxon>
        <taxon>Embryophyta</taxon>
        <taxon>Tracheophyta</taxon>
        <taxon>Spermatophyta</taxon>
        <taxon>Magnoliopsida</taxon>
        <taxon>Liliopsida</taxon>
        <taxon>Poales</taxon>
        <taxon>Poaceae</taxon>
        <taxon>PACMAD clade</taxon>
        <taxon>Arundinoideae</taxon>
        <taxon>Arundineae</taxon>
        <taxon>Arundo</taxon>
    </lineage>
</organism>
<accession>A0A0A9DXI4</accession>
<dbReference type="EMBL" id="GBRH01205399">
    <property type="protein sequence ID" value="JAD92496.1"/>
    <property type="molecule type" value="Transcribed_RNA"/>
</dbReference>
<reference evidence="1" key="1">
    <citation type="submission" date="2014-09" db="EMBL/GenBank/DDBJ databases">
        <authorList>
            <person name="Magalhaes I.L.F."/>
            <person name="Oliveira U."/>
            <person name="Santos F.R."/>
            <person name="Vidigal T.H.D.A."/>
            <person name="Brescovit A.D."/>
            <person name="Santos A.J."/>
        </authorList>
    </citation>
    <scope>NUCLEOTIDE SEQUENCE</scope>
    <source>
        <tissue evidence="1">Shoot tissue taken approximately 20 cm above the soil surface</tissue>
    </source>
</reference>
<dbReference type="AlphaFoldDB" id="A0A0A9DXI4"/>
<evidence type="ECO:0000313" key="1">
    <source>
        <dbReference type="EMBL" id="JAD92496.1"/>
    </source>
</evidence>
<name>A0A0A9DXI4_ARUDO</name>
<proteinExistence type="predicted"/>
<reference evidence="1" key="2">
    <citation type="journal article" date="2015" name="Data Brief">
        <title>Shoot transcriptome of the giant reed, Arundo donax.</title>
        <authorList>
            <person name="Barrero R.A."/>
            <person name="Guerrero F.D."/>
            <person name="Moolhuijzen P."/>
            <person name="Goolsby J.A."/>
            <person name="Tidwell J."/>
            <person name="Bellgard S.E."/>
            <person name="Bellgard M.I."/>
        </authorList>
    </citation>
    <scope>NUCLEOTIDE SEQUENCE</scope>
    <source>
        <tissue evidence="1">Shoot tissue taken approximately 20 cm above the soil surface</tissue>
    </source>
</reference>